<organism evidence="6 7">
    <name type="scientific">Mycobacterium saskatchewanense</name>
    <dbReference type="NCBI Taxonomy" id="220927"/>
    <lineage>
        <taxon>Bacteria</taxon>
        <taxon>Bacillati</taxon>
        <taxon>Actinomycetota</taxon>
        <taxon>Actinomycetes</taxon>
        <taxon>Mycobacteriales</taxon>
        <taxon>Mycobacteriaceae</taxon>
        <taxon>Mycobacterium</taxon>
        <taxon>Mycobacterium simiae complex</taxon>
    </lineage>
</organism>
<evidence type="ECO:0000313" key="6">
    <source>
        <dbReference type="EMBL" id="ORW74103.1"/>
    </source>
</evidence>
<dbReference type="Gene3D" id="3.20.20.30">
    <property type="entry name" value="Luciferase-like domain"/>
    <property type="match status" value="1"/>
</dbReference>
<keyword evidence="1" id="KW-0285">Flavoprotein</keyword>
<dbReference type="PANTHER" id="PTHR42847">
    <property type="entry name" value="ALKANESULFONATE MONOOXYGENASE"/>
    <property type="match status" value="1"/>
</dbReference>
<dbReference type="InterPro" id="IPR019923">
    <property type="entry name" value="Lucif-like_OxRdtase_MSMEG_2516"/>
</dbReference>
<keyword evidence="4" id="KW-0503">Monooxygenase</keyword>
<dbReference type="InterPro" id="IPR036661">
    <property type="entry name" value="Luciferase-like_sf"/>
</dbReference>
<dbReference type="NCBIfam" id="TIGR03621">
    <property type="entry name" value="F420_MSMEG_2516"/>
    <property type="match status" value="1"/>
</dbReference>
<proteinExistence type="predicted"/>
<dbReference type="Pfam" id="PF00296">
    <property type="entry name" value="Bac_luciferase"/>
    <property type="match status" value="1"/>
</dbReference>
<evidence type="ECO:0000256" key="4">
    <source>
        <dbReference type="ARBA" id="ARBA00023033"/>
    </source>
</evidence>
<evidence type="ECO:0000256" key="2">
    <source>
        <dbReference type="ARBA" id="ARBA00022643"/>
    </source>
</evidence>
<gene>
    <name evidence="6" type="ORF">AWC23_05885</name>
</gene>
<dbReference type="GO" id="GO:0008726">
    <property type="term" value="F:alkanesulfonate monooxygenase activity"/>
    <property type="evidence" value="ECO:0007669"/>
    <property type="project" value="TreeGrafter"/>
</dbReference>
<feature type="domain" description="Luciferase-like" evidence="5">
    <location>
        <begin position="17"/>
        <end position="216"/>
    </location>
</feature>
<name>A0AAJ3NUP2_9MYCO</name>
<dbReference type="RefSeq" id="WP_085254288.1">
    <property type="nucleotide sequence ID" value="NZ_AP022573.1"/>
</dbReference>
<evidence type="ECO:0000313" key="7">
    <source>
        <dbReference type="Proteomes" id="UP000193387"/>
    </source>
</evidence>
<evidence type="ECO:0000256" key="3">
    <source>
        <dbReference type="ARBA" id="ARBA00023002"/>
    </source>
</evidence>
<dbReference type="InterPro" id="IPR050172">
    <property type="entry name" value="SsuD_RutA_monooxygenase"/>
</dbReference>
<dbReference type="GO" id="GO:0046306">
    <property type="term" value="P:alkanesulfonate catabolic process"/>
    <property type="evidence" value="ECO:0007669"/>
    <property type="project" value="TreeGrafter"/>
</dbReference>
<dbReference type="SUPFAM" id="SSF51679">
    <property type="entry name" value="Bacterial luciferase-like"/>
    <property type="match status" value="1"/>
</dbReference>
<reference evidence="6 7" key="1">
    <citation type="submission" date="2016-01" db="EMBL/GenBank/DDBJ databases">
        <title>The new phylogeny of the genus Mycobacterium.</title>
        <authorList>
            <person name="Tarcisio F."/>
            <person name="Conor M."/>
            <person name="Antonella G."/>
            <person name="Elisabetta G."/>
            <person name="Giulia F.S."/>
            <person name="Sara T."/>
            <person name="Anna F."/>
            <person name="Clotilde B."/>
            <person name="Roberto B."/>
            <person name="Veronica D.S."/>
            <person name="Fabio R."/>
            <person name="Monica P."/>
            <person name="Olivier J."/>
            <person name="Enrico T."/>
            <person name="Nicola S."/>
        </authorList>
    </citation>
    <scope>NUCLEOTIDE SEQUENCE [LARGE SCALE GENOMIC DNA]</scope>
    <source>
        <strain evidence="6 7">DSM 44616</strain>
    </source>
</reference>
<dbReference type="PANTHER" id="PTHR42847:SF4">
    <property type="entry name" value="ALKANESULFONATE MONOOXYGENASE-RELATED"/>
    <property type="match status" value="1"/>
</dbReference>
<accession>A0AAJ3NUP2</accession>
<keyword evidence="2" id="KW-0288">FMN</keyword>
<keyword evidence="3" id="KW-0560">Oxidoreductase</keyword>
<dbReference type="EMBL" id="LQPR01000011">
    <property type="protein sequence ID" value="ORW74103.1"/>
    <property type="molecule type" value="Genomic_DNA"/>
</dbReference>
<sequence>MTARPIRLGISFGWQGRVDRLVAQARRAEHAGFDTVLLTDHLGYAAPLPPLVAIAAAVPSVRVGNLVINASFHRPALLARDLASVDSATGGRLEIGLGAGYVAEEFAAAGVPFADYNARVRLLTEHVLALRGWLADPGYTPPAFQQPPPILVAGMGTGVLSAAAEHADIVAIGTLADEDRLVEQVNHVKRRAGSRLDEIELSFGFFQVSMDRPDDLSELRQIRPDATDSELRRMACLLEGSVDQAADRIRRLHQELGISYFTFSKTAATSWATLERLVDALG</sequence>
<dbReference type="Proteomes" id="UP000193387">
    <property type="component" value="Unassembled WGS sequence"/>
</dbReference>
<dbReference type="InterPro" id="IPR011251">
    <property type="entry name" value="Luciferase-like_dom"/>
</dbReference>
<protein>
    <recommendedName>
        <fullName evidence="5">Luciferase-like domain-containing protein</fullName>
    </recommendedName>
</protein>
<dbReference type="AlphaFoldDB" id="A0AAJ3NUP2"/>
<evidence type="ECO:0000256" key="1">
    <source>
        <dbReference type="ARBA" id="ARBA00022630"/>
    </source>
</evidence>
<keyword evidence="7" id="KW-1185">Reference proteome</keyword>
<comment type="caution">
    <text evidence="6">The sequence shown here is derived from an EMBL/GenBank/DDBJ whole genome shotgun (WGS) entry which is preliminary data.</text>
</comment>
<evidence type="ECO:0000259" key="5">
    <source>
        <dbReference type="Pfam" id="PF00296"/>
    </source>
</evidence>